<evidence type="ECO:0000313" key="3">
    <source>
        <dbReference type="Proteomes" id="UP000245981"/>
    </source>
</evidence>
<organism evidence="2 3">
    <name type="scientific">Pantoea allii</name>
    <dbReference type="NCBI Taxonomy" id="574096"/>
    <lineage>
        <taxon>Bacteria</taxon>
        <taxon>Pseudomonadati</taxon>
        <taxon>Pseudomonadota</taxon>
        <taxon>Gammaproteobacteria</taxon>
        <taxon>Enterobacterales</taxon>
        <taxon>Erwiniaceae</taxon>
        <taxon>Pantoea</taxon>
    </lineage>
</organism>
<name>A0A2V2BB14_9GAMM</name>
<protein>
    <submittedName>
        <fullName evidence="2">Uncharacterized protein</fullName>
    </submittedName>
</protein>
<proteinExistence type="predicted"/>
<dbReference type="EMBL" id="QGHF01000015">
    <property type="protein sequence ID" value="PWK93419.1"/>
    <property type="molecule type" value="Genomic_DNA"/>
</dbReference>
<evidence type="ECO:0000256" key="1">
    <source>
        <dbReference type="SAM" id="SignalP"/>
    </source>
</evidence>
<dbReference type="OrthoDB" id="5998097at2"/>
<dbReference type="Proteomes" id="UP000245981">
    <property type="component" value="Unassembled WGS sequence"/>
</dbReference>
<evidence type="ECO:0000313" key="2">
    <source>
        <dbReference type="EMBL" id="PWK93419.1"/>
    </source>
</evidence>
<feature type="signal peptide" evidence="1">
    <location>
        <begin position="1"/>
        <end position="24"/>
    </location>
</feature>
<feature type="chain" id="PRO_5015868706" evidence="1">
    <location>
        <begin position="25"/>
        <end position="279"/>
    </location>
</feature>
<gene>
    <name evidence="2" type="ORF">C7431_11513</name>
</gene>
<comment type="caution">
    <text evidence="2">The sequence shown here is derived from an EMBL/GenBank/DDBJ whole genome shotgun (WGS) entry which is preliminary data.</text>
</comment>
<reference evidence="2 3" key="1">
    <citation type="submission" date="2018-05" db="EMBL/GenBank/DDBJ databases">
        <title>Genomic Encyclopedia of Type Strains, Phase IV (KMG-V): Genome sequencing to study the core and pangenomes of soil and plant-associated prokaryotes.</title>
        <authorList>
            <person name="Whitman W."/>
        </authorList>
    </citation>
    <scope>NUCLEOTIDE SEQUENCE [LARGE SCALE GENOMIC DNA]</scope>
    <source>
        <strain evidence="2 3">PNA 200-10</strain>
    </source>
</reference>
<accession>A0A2V2BB14</accession>
<keyword evidence="1" id="KW-0732">Signal</keyword>
<dbReference type="AlphaFoldDB" id="A0A2V2BB14"/>
<sequence length="279" mass="31603">MFLRRFLKVIINILIMVSTFNVNSSDQGLTTLTLSDNDFSVLINNYAYAPGETWSNESFIRAGRALGSIVASDNDIDTKIYNYFQHNYDGYELYSASPVVNGKYAILVRISLKNNEISTARNITVGDDIEQVLAVYGPGKEGGDNNQKWLRYTVREKSIKFQIEKNKVSRIVLETNFFAKKKEINPEQAIDTAKDAIQLYHLTTLKEQCLRYDINDELEDGFYMITVREDNHDIICGGDPDISPRLFDIKISRDNSKILTNADSDDGTYITLNTSTASN</sequence>